<evidence type="ECO:0000313" key="2">
    <source>
        <dbReference type="EMBL" id="HHS49383.1"/>
    </source>
</evidence>
<dbReference type="EMBL" id="DRZX01000286">
    <property type="protein sequence ID" value="HHS49383.1"/>
    <property type="molecule type" value="Genomic_DNA"/>
</dbReference>
<evidence type="ECO:0000256" key="1">
    <source>
        <dbReference type="RuleBase" id="RU003814"/>
    </source>
</evidence>
<dbReference type="Pfam" id="PF01008">
    <property type="entry name" value="IF-2B"/>
    <property type="match status" value="1"/>
</dbReference>
<feature type="non-terminal residue" evidence="2">
    <location>
        <position position="1"/>
    </location>
</feature>
<keyword evidence="2" id="KW-0413">Isomerase</keyword>
<protein>
    <submittedName>
        <fullName evidence="2">S-methyl-5-thioribose-1-phosphate isomerase</fullName>
        <ecNumber evidence="2">5.3.1.23</ecNumber>
    </submittedName>
</protein>
<dbReference type="EC" id="5.3.1.23" evidence="2"/>
<organism evidence="2">
    <name type="scientific">Desulfurella acetivorans</name>
    <dbReference type="NCBI Taxonomy" id="33002"/>
    <lineage>
        <taxon>Bacteria</taxon>
        <taxon>Pseudomonadati</taxon>
        <taxon>Campylobacterota</taxon>
        <taxon>Desulfurellia</taxon>
        <taxon>Desulfurellales</taxon>
        <taxon>Desulfurellaceae</taxon>
        <taxon>Desulfurella</taxon>
    </lineage>
</organism>
<sequence length="152" mass="16943">YVDETRPYFQGSRITAFELSNEKIDYKIVTDSACGILMQKKLVDCVIVGADRIAKNGDVANKIGTYCLANIARAHNVEFFVAAPESTIDRSFNDLSSIEIEIRDDSEILDFNGISLAPEGAKALYFAFDVTPHHLIDAIITEKTVYKQKFSL</sequence>
<dbReference type="InterPro" id="IPR037171">
    <property type="entry name" value="NagB/RpiA_transferase-like"/>
</dbReference>
<dbReference type="InterPro" id="IPR042529">
    <property type="entry name" value="IF_2B-like_C"/>
</dbReference>
<dbReference type="GO" id="GO:0019509">
    <property type="term" value="P:L-methionine salvage from methylthioadenosine"/>
    <property type="evidence" value="ECO:0007669"/>
    <property type="project" value="TreeGrafter"/>
</dbReference>
<dbReference type="SUPFAM" id="SSF100950">
    <property type="entry name" value="NagB/RpiA/CoA transferase-like"/>
    <property type="match status" value="1"/>
</dbReference>
<reference evidence="2" key="1">
    <citation type="journal article" date="2020" name="mSystems">
        <title>Genome- and Community-Level Interaction Insights into Carbon Utilization and Element Cycling Functions of Hydrothermarchaeota in Hydrothermal Sediment.</title>
        <authorList>
            <person name="Zhou Z."/>
            <person name="Liu Y."/>
            <person name="Xu W."/>
            <person name="Pan J."/>
            <person name="Luo Z.H."/>
            <person name="Li M."/>
        </authorList>
    </citation>
    <scope>NUCLEOTIDE SEQUENCE [LARGE SCALE GENOMIC DNA]</scope>
    <source>
        <strain evidence="2">SpSt-1135</strain>
    </source>
</reference>
<comment type="caution">
    <text evidence="2">The sequence shown here is derived from an EMBL/GenBank/DDBJ whole genome shotgun (WGS) entry which is preliminary data.</text>
</comment>
<dbReference type="InterPro" id="IPR000649">
    <property type="entry name" value="IF-2B-related"/>
</dbReference>
<dbReference type="Gene3D" id="3.40.50.10470">
    <property type="entry name" value="Translation initiation factor eif-2b, domain 2"/>
    <property type="match status" value="1"/>
</dbReference>
<proteinExistence type="inferred from homology"/>
<dbReference type="PANTHER" id="PTHR43475">
    <property type="entry name" value="METHYLTHIORIBOSE-1-PHOSPHATE ISOMERASE"/>
    <property type="match status" value="1"/>
</dbReference>
<dbReference type="AlphaFoldDB" id="A0A7C6A7G1"/>
<accession>A0A7C6A7G1</accession>
<dbReference type="Proteomes" id="UP000886400">
    <property type="component" value="Unassembled WGS sequence"/>
</dbReference>
<dbReference type="InterPro" id="IPR011559">
    <property type="entry name" value="Initiation_fac_2B_a/b/d"/>
</dbReference>
<dbReference type="NCBIfam" id="TIGR00524">
    <property type="entry name" value="eIF-2B_rel"/>
    <property type="match status" value="1"/>
</dbReference>
<name>A0A7C6A7G1_DESAE</name>
<comment type="similarity">
    <text evidence="1">Belongs to the eIF-2B alpha/beta/delta subunits family.</text>
</comment>
<gene>
    <name evidence="2" type="ORF">ENM99_06080</name>
</gene>
<dbReference type="GO" id="GO:0046523">
    <property type="term" value="F:S-methyl-5-thioribose-1-phosphate isomerase activity"/>
    <property type="evidence" value="ECO:0007669"/>
    <property type="project" value="UniProtKB-EC"/>
</dbReference>
<dbReference type="PANTHER" id="PTHR43475:SF1">
    <property type="entry name" value="METHYLTHIORIBOSE-1-PHOSPHATE ISOMERASE"/>
    <property type="match status" value="1"/>
</dbReference>